<evidence type="ECO:0000313" key="2">
    <source>
        <dbReference type="Proteomes" id="UP000478052"/>
    </source>
</evidence>
<dbReference type="AlphaFoldDB" id="A0A6G0Y3Z3"/>
<evidence type="ECO:0000313" key="1">
    <source>
        <dbReference type="EMBL" id="KAF0748596.1"/>
    </source>
</evidence>
<keyword evidence="1" id="KW-0695">RNA-directed DNA polymerase</keyword>
<protein>
    <submittedName>
        <fullName evidence="1">Reverse transcriptase domain-containing protein</fullName>
    </submittedName>
</protein>
<keyword evidence="1" id="KW-0548">Nucleotidyltransferase</keyword>
<accession>A0A6G0Y3Z3</accession>
<keyword evidence="2" id="KW-1185">Reference proteome</keyword>
<dbReference type="EMBL" id="VUJU01006411">
    <property type="protein sequence ID" value="KAF0748596.1"/>
    <property type="molecule type" value="Genomic_DNA"/>
</dbReference>
<gene>
    <name evidence="1" type="ORF">FWK35_00024651</name>
</gene>
<dbReference type="GO" id="GO:0003964">
    <property type="term" value="F:RNA-directed DNA polymerase activity"/>
    <property type="evidence" value="ECO:0007669"/>
    <property type="project" value="UniProtKB-KW"/>
</dbReference>
<dbReference type="Proteomes" id="UP000478052">
    <property type="component" value="Unassembled WGS sequence"/>
</dbReference>
<sequence length="183" mass="21838">MKENDIEYHRLQLLNEKPFQVELRGINHDSDLGITLYSNIFQTNNIASDLNIKPHNVILRFEYFQTNVNELVLFKSGKSSERQLKSLVEERNIIPKQQFEFQNKHLIIDHLHSVTYLTNKVFEKKYYYETLNKFLHKELITKLFENQPHNSYALIESYLTNISAEVQQDNIIEAFMCLFYTDD</sequence>
<proteinExistence type="predicted"/>
<keyword evidence="1" id="KW-0808">Transferase</keyword>
<organism evidence="1 2">
    <name type="scientific">Aphis craccivora</name>
    <name type="common">Cowpea aphid</name>
    <dbReference type="NCBI Taxonomy" id="307492"/>
    <lineage>
        <taxon>Eukaryota</taxon>
        <taxon>Metazoa</taxon>
        <taxon>Ecdysozoa</taxon>
        <taxon>Arthropoda</taxon>
        <taxon>Hexapoda</taxon>
        <taxon>Insecta</taxon>
        <taxon>Pterygota</taxon>
        <taxon>Neoptera</taxon>
        <taxon>Paraneoptera</taxon>
        <taxon>Hemiptera</taxon>
        <taxon>Sternorrhyncha</taxon>
        <taxon>Aphidomorpha</taxon>
        <taxon>Aphidoidea</taxon>
        <taxon>Aphididae</taxon>
        <taxon>Aphidini</taxon>
        <taxon>Aphis</taxon>
        <taxon>Aphis</taxon>
    </lineage>
</organism>
<reference evidence="1 2" key="1">
    <citation type="submission" date="2019-08" db="EMBL/GenBank/DDBJ databases">
        <title>Whole genome of Aphis craccivora.</title>
        <authorList>
            <person name="Voronova N.V."/>
            <person name="Shulinski R.S."/>
            <person name="Bandarenka Y.V."/>
            <person name="Zhorov D.G."/>
            <person name="Warner D."/>
        </authorList>
    </citation>
    <scope>NUCLEOTIDE SEQUENCE [LARGE SCALE GENOMIC DNA]</scope>
    <source>
        <strain evidence="1">180601</strain>
        <tissue evidence="1">Whole Body</tissue>
    </source>
</reference>
<dbReference type="OrthoDB" id="420528at2759"/>
<name>A0A6G0Y3Z3_APHCR</name>
<comment type="caution">
    <text evidence="1">The sequence shown here is derived from an EMBL/GenBank/DDBJ whole genome shotgun (WGS) entry which is preliminary data.</text>
</comment>